<keyword evidence="2" id="KW-0805">Transcription regulation</keyword>
<organism evidence="5">
    <name type="scientific">Schlesneria paludicola</name>
    <dbReference type="NCBI Taxonomy" id="360056"/>
    <lineage>
        <taxon>Bacteria</taxon>
        <taxon>Pseudomonadati</taxon>
        <taxon>Planctomycetota</taxon>
        <taxon>Planctomycetia</taxon>
        <taxon>Planctomycetales</taxon>
        <taxon>Planctomycetaceae</taxon>
        <taxon>Schlesneria</taxon>
    </lineage>
</organism>
<name>A0A7C2NX79_9PLAN</name>
<evidence type="ECO:0000256" key="3">
    <source>
        <dbReference type="ARBA" id="ARBA00023125"/>
    </source>
</evidence>
<dbReference type="Gene3D" id="1.10.10.10">
    <property type="entry name" value="Winged helix-like DNA-binding domain superfamily/Winged helix DNA-binding domain"/>
    <property type="match status" value="1"/>
</dbReference>
<dbReference type="Pfam" id="PF03965">
    <property type="entry name" value="Penicillinase_R"/>
    <property type="match status" value="1"/>
</dbReference>
<dbReference type="SUPFAM" id="SSF46785">
    <property type="entry name" value="Winged helix' DNA-binding domain"/>
    <property type="match status" value="1"/>
</dbReference>
<keyword evidence="3" id="KW-0238">DNA-binding</keyword>
<keyword evidence="4" id="KW-0804">Transcription</keyword>
<evidence type="ECO:0000313" key="5">
    <source>
        <dbReference type="EMBL" id="HEN15670.1"/>
    </source>
</evidence>
<dbReference type="GO" id="GO:0045892">
    <property type="term" value="P:negative regulation of DNA-templated transcription"/>
    <property type="evidence" value="ECO:0007669"/>
    <property type="project" value="InterPro"/>
</dbReference>
<dbReference type="EMBL" id="DSOK01000265">
    <property type="protein sequence ID" value="HEN15670.1"/>
    <property type="molecule type" value="Genomic_DNA"/>
</dbReference>
<gene>
    <name evidence="5" type="ORF">ENQ76_09410</name>
</gene>
<accession>A0A7C2NX79</accession>
<proteinExistence type="inferred from homology"/>
<dbReference type="GO" id="GO:0003677">
    <property type="term" value="F:DNA binding"/>
    <property type="evidence" value="ECO:0007669"/>
    <property type="project" value="UniProtKB-KW"/>
</dbReference>
<dbReference type="InterPro" id="IPR005650">
    <property type="entry name" value="BlaI_family"/>
</dbReference>
<dbReference type="InterPro" id="IPR036390">
    <property type="entry name" value="WH_DNA-bd_sf"/>
</dbReference>
<dbReference type="AlphaFoldDB" id="A0A7C2NX79"/>
<comment type="similarity">
    <text evidence="1">Belongs to the BlaI transcriptional regulatory family.</text>
</comment>
<evidence type="ECO:0000256" key="2">
    <source>
        <dbReference type="ARBA" id="ARBA00023015"/>
    </source>
</evidence>
<protein>
    <submittedName>
        <fullName evidence="5">BlaI/MecI/CopY family transcriptional regulator</fullName>
    </submittedName>
</protein>
<evidence type="ECO:0000256" key="1">
    <source>
        <dbReference type="ARBA" id="ARBA00011046"/>
    </source>
</evidence>
<evidence type="ECO:0000256" key="4">
    <source>
        <dbReference type="ARBA" id="ARBA00023163"/>
    </source>
</evidence>
<comment type="caution">
    <text evidence="5">The sequence shown here is derived from an EMBL/GenBank/DDBJ whole genome shotgun (WGS) entry which is preliminary data.</text>
</comment>
<sequence length="129" mass="14810">MPRTPQDITDAELSVLQVLWDQGTATVRELTERLYKECTLSLTATVQKLLERLEGKKCVKRDRKTWPHSFSATVKREELIARQLQTTANKLCSGKLHPLLTCLVKTHGLSPEDRESLRGLLDELDRKRE</sequence>
<reference evidence="5" key="1">
    <citation type="journal article" date="2020" name="mSystems">
        <title>Genome- and Community-Level Interaction Insights into Carbon Utilization and Element Cycling Functions of Hydrothermarchaeota in Hydrothermal Sediment.</title>
        <authorList>
            <person name="Zhou Z."/>
            <person name="Liu Y."/>
            <person name="Xu W."/>
            <person name="Pan J."/>
            <person name="Luo Z.H."/>
            <person name="Li M."/>
        </authorList>
    </citation>
    <scope>NUCLEOTIDE SEQUENCE [LARGE SCALE GENOMIC DNA]</scope>
    <source>
        <strain evidence="5">SpSt-339</strain>
    </source>
</reference>
<dbReference type="PIRSF" id="PIRSF019455">
    <property type="entry name" value="CopR_AtkY"/>
    <property type="match status" value="1"/>
</dbReference>
<dbReference type="Gene3D" id="1.10.4040.10">
    <property type="entry name" value="Penicillinase repressor domain"/>
    <property type="match status" value="1"/>
</dbReference>
<dbReference type="InterPro" id="IPR036388">
    <property type="entry name" value="WH-like_DNA-bd_sf"/>
</dbReference>